<name>A0A0E0UTM3_LISMM</name>
<dbReference type="KEGG" id="lmq:LMM7_0289"/>
<dbReference type="AlphaFoldDB" id="A0A0E0UTM3"/>
<organism evidence="1 2">
    <name type="scientific">Listeria monocytogenes serotype 4a (strain M7)</name>
    <dbReference type="NCBI Taxonomy" id="1030009"/>
    <lineage>
        <taxon>Bacteria</taxon>
        <taxon>Bacillati</taxon>
        <taxon>Bacillota</taxon>
        <taxon>Bacilli</taxon>
        <taxon>Bacillales</taxon>
        <taxon>Listeriaceae</taxon>
        <taxon>Listeria</taxon>
    </lineage>
</organism>
<dbReference type="PATRIC" id="fig|1030009.3.peg.282"/>
<dbReference type="RefSeq" id="WP_003724191.1">
    <property type="nucleotide sequence ID" value="NC_017537.1"/>
</dbReference>
<proteinExistence type="predicted"/>
<protein>
    <submittedName>
        <fullName evidence="1">Uncharacterized protein</fullName>
    </submittedName>
</protein>
<gene>
    <name evidence="1" type="ordered locus">LMM7_0289</name>
</gene>
<sequence>MVIVLLYNAKRIETVFLCLLLSENAVENQAFAIDFGKIEDIDVAFKNTKRYKLFPSCTDTFKENYFLGSFSNMKSAFFLSK</sequence>
<reference evidence="1 2" key="1">
    <citation type="journal article" date="2011" name="J. Bacteriol.">
        <title>Genome sequence of the nonpathogenic Listeria monocytogenes serovar 4a strain M7.</title>
        <authorList>
            <person name="Chen J."/>
            <person name="Xia Y."/>
            <person name="Cheng C."/>
            <person name="Fang C."/>
            <person name="Shan Y."/>
            <person name="Jin G."/>
            <person name="Fang W."/>
        </authorList>
    </citation>
    <scope>NUCLEOTIDE SEQUENCE [LARGE SCALE GENOMIC DNA]</scope>
    <source>
        <strain evidence="1 2">M7</strain>
    </source>
</reference>
<evidence type="ECO:0000313" key="1">
    <source>
        <dbReference type="EMBL" id="AEH91295.1"/>
    </source>
</evidence>
<dbReference type="HOGENOM" id="CLU_2569684_0_0_9"/>
<dbReference type="EMBL" id="CP002816">
    <property type="protein sequence ID" value="AEH91295.1"/>
    <property type="molecule type" value="Genomic_DNA"/>
</dbReference>
<dbReference type="Proteomes" id="UP000000486">
    <property type="component" value="Chromosome"/>
</dbReference>
<accession>A0A0E0UTM3</accession>
<evidence type="ECO:0000313" key="2">
    <source>
        <dbReference type="Proteomes" id="UP000000486"/>
    </source>
</evidence>